<accession>A0A517SD81</accession>
<dbReference type="AlphaFoldDB" id="A0A517SD81"/>
<evidence type="ECO:0008006" key="3">
    <source>
        <dbReference type="Google" id="ProtNLM"/>
    </source>
</evidence>
<dbReference type="KEGG" id="ccos:Pan44_21030"/>
<evidence type="ECO:0000313" key="1">
    <source>
        <dbReference type="EMBL" id="QDT54076.1"/>
    </source>
</evidence>
<sequence length="171" mass="18247">MTTESRFPTGPLLVTLAILVALGCSARDRWQEGRPPVVPASGVVLHDGAPLAGANVVFLPKGGTHTAFGTTDPDGRFQLTTFDSGDGAVAGEYDVTVTHLVIENDADPRDPEHLPPLHHAEYSLIPEHYYDRAKSGLTASVPAEGTETLEITLSGKPTGKFDKGKPKYRTM</sequence>
<evidence type="ECO:0000313" key="2">
    <source>
        <dbReference type="Proteomes" id="UP000315700"/>
    </source>
</evidence>
<dbReference type="InterPro" id="IPR008969">
    <property type="entry name" value="CarboxyPept-like_regulatory"/>
</dbReference>
<dbReference type="InParanoid" id="A0A517SD81"/>
<reference evidence="1 2" key="1">
    <citation type="submission" date="2019-02" db="EMBL/GenBank/DDBJ databases">
        <title>Deep-cultivation of Planctomycetes and their phenomic and genomic characterization uncovers novel biology.</title>
        <authorList>
            <person name="Wiegand S."/>
            <person name="Jogler M."/>
            <person name="Boedeker C."/>
            <person name="Pinto D."/>
            <person name="Vollmers J."/>
            <person name="Rivas-Marin E."/>
            <person name="Kohn T."/>
            <person name="Peeters S.H."/>
            <person name="Heuer A."/>
            <person name="Rast P."/>
            <person name="Oberbeckmann S."/>
            <person name="Bunk B."/>
            <person name="Jeske O."/>
            <person name="Meyerdierks A."/>
            <person name="Storesund J.E."/>
            <person name="Kallscheuer N."/>
            <person name="Luecker S."/>
            <person name="Lage O.M."/>
            <person name="Pohl T."/>
            <person name="Merkel B.J."/>
            <person name="Hornburger P."/>
            <person name="Mueller R.-W."/>
            <person name="Bruemmer F."/>
            <person name="Labrenz M."/>
            <person name="Spormann A.M."/>
            <person name="Op den Camp H."/>
            <person name="Overmann J."/>
            <person name="Amann R."/>
            <person name="Jetten M.S.M."/>
            <person name="Mascher T."/>
            <person name="Medema M.H."/>
            <person name="Devos D.P."/>
            <person name="Kaster A.-K."/>
            <person name="Ovreas L."/>
            <person name="Rohde M."/>
            <person name="Galperin M.Y."/>
            <person name="Jogler C."/>
        </authorList>
    </citation>
    <scope>NUCLEOTIDE SEQUENCE [LARGE SCALE GENOMIC DNA]</scope>
    <source>
        <strain evidence="1 2">Pan44</strain>
    </source>
</reference>
<gene>
    <name evidence="1" type="ORF">Pan44_21030</name>
</gene>
<dbReference type="Proteomes" id="UP000315700">
    <property type="component" value="Chromosome"/>
</dbReference>
<proteinExistence type="predicted"/>
<dbReference type="RefSeq" id="WP_145029823.1">
    <property type="nucleotide sequence ID" value="NZ_CP036271.1"/>
</dbReference>
<dbReference type="SUPFAM" id="SSF49464">
    <property type="entry name" value="Carboxypeptidase regulatory domain-like"/>
    <property type="match status" value="1"/>
</dbReference>
<keyword evidence="2" id="KW-1185">Reference proteome</keyword>
<dbReference type="PROSITE" id="PS51257">
    <property type="entry name" value="PROKAR_LIPOPROTEIN"/>
    <property type="match status" value="1"/>
</dbReference>
<protein>
    <recommendedName>
        <fullName evidence="3">Carboxypeptidase regulatory-like domain-containing protein</fullName>
    </recommendedName>
</protein>
<organism evidence="1 2">
    <name type="scientific">Caulifigura coniformis</name>
    <dbReference type="NCBI Taxonomy" id="2527983"/>
    <lineage>
        <taxon>Bacteria</taxon>
        <taxon>Pseudomonadati</taxon>
        <taxon>Planctomycetota</taxon>
        <taxon>Planctomycetia</taxon>
        <taxon>Planctomycetales</taxon>
        <taxon>Planctomycetaceae</taxon>
        <taxon>Caulifigura</taxon>
    </lineage>
</organism>
<dbReference type="OrthoDB" id="291697at2"/>
<name>A0A517SD81_9PLAN</name>
<dbReference type="EMBL" id="CP036271">
    <property type="protein sequence ID" value="QDT54076.1"/>
    <property type="molecule type" value="Genomic_DNA"/>
</dbReference>